<feature type="domain" description="Sulfatase-modifying factor enzyme-like" evidence="2">
    <location>
        <begin position="805"/>
        <end position="1054"/>
    </location>
</feature>
<accession>A0A7T0C2U1</accession>
<keyword evidence="1" id="KW-0175">Coiled coil</keyword>
<evidence type="ECO:0000313" key="4">
    <source>
        <dbReference type="Proteomes" id="UP000594464"/>
    </source>
</evidence>
<evidence type="ECO:0000313" key="3">
    <source>
        <dbReference type="EMBL" id="QPJ65456.1"/>
    </source>
</evidence>
<dbReference type="SUPFAM" id="SSF56436">
    <property type="entry name" value="C-type lectin-like"/>
    <property type="match status" value="1"/>
</dbReference>
<dbReference type="InterPro" id="IPR051043">
    <property type="entry name" value="Sulfatase_Mod_Factor_Kinase"/>
</dbReference>
<name>A0A7T0C2U1_9BACT</name>
<dbReference type="EMBL" id="CP048620">
    <property type="protein sequence ID" value="QPJ65456.1"/>
    <property type="molecule type" value="Genomic_DNA"/>
</dbReference>
<dbReference type="PANTHER" id="PTHR23150">
    <property type="entry name" value="SULFATASE MODIFYING FACTOR 1, 2"/>
    <property type="match status" value="1"/>
</dbReference>
<feature type="coiled-coil region" evidence="1">
    <location>
        <begin position="137"/>
        <end position="228"/>
    </location>
</feature>
<reference evidence="4" key="1">
    <citation type="submission" date="2020-02" db="EMBL/GenBank/DDBJ databases">
        <title>Genomic and physiological characterization of two novel Nitrospinaceae genera.</title>
        <authorList>
            <person name="Mueller A.J."/>
            <person name="Jung M.-Y."/>
            <person name="Strachan C.R."/>
            <person name="Herbold C.W."/>
            <person name="Kirkegaard R.H."/>
            <person name="Daims H."/>
        </authorList>
    </citation>
    <scope>NUCLEOTIDE SEQUENCE [LARGE SCALE GENOMIC DNA]</scope>
</reference>
<dbReference type="KEGG" id="nva:G3M78_08655"/>
<dbReference type="InterPro" id="IPR005532">
    <property type="entry name" value="SUMF_dom"/>
</dbReference>
<protein>
    <submittedName>
        <fullName evidence="3">SUMF1/EgtB/PvdO family nonheme iron enzyme</fullName>
    </submittedName>
</protein>
<organism evidence="3 4">
    <name type="scientific">Candidatus Nitrohelix vancouverensis</name>
    <dbReference type="NCBI Taxonomy" id="2705534"/>
    <lineage>
        <taxon>Bacteria</taxon>
        <taxon>Pseudomonadati</taxon>
        <taxon>Nitrospinota/Tectimicrobiota group</taxon>
        <taxon>Nitrospinota</taxon>
        <taxon>Nitrospinia</taxon>
        <taxon>Nitrospinales</taxon>
        <taxon>Nitrospinaceae</taxon>
        <taxon>Candidatus Nitrohelix</taxon>
    </lineage>
</organism>
<gene>
    <name evidence="3" type="ORF">G3M78_08655</name>
</gene>
<feature type="coiled-coil region" evidence="1">
    <location>
        <begin position="351"/>
        <end position="418"/>
    </location>
</feature>
<dbReference type="Gene3D" id="3.90.1580.10">
    <property type="entry name" value="paralog of FGE (formylglycine-generating enzyme)"/>
    <property type="match status" value="1"/>
</dbReference>
<dbReference type="AlphaFoldDB" id="A0A7T0C2U1"/>
<feature type="coiled-coil region" evidence="1">
    <location>
        <begin position="468"/>
        <end position="724"/>
    </location>
</feature>
<dbReference type="Pfam" id="PF03781">
    <property type="entry name" value="FGE-sulfatase"/>
    <property type="match status" value="1"/>
</dbReference>
<evidence type="ECO:0000259" key="2">
    <source>
        <dbReference type="Pfam" id="PF03781"/>
    </source>
</evidence>
<dbReference type="PANTHER" id="PTHR23150:SF19">
    <property type="entry name" value="FORMYLGLYCINE-GENERATING ENZYME"/>
    <property type="match status" value="1"/>
</dbReference>
<dbReference type="InterPro" id="IPR042095">
    <property type="entry name" value="SUMF_sf"/>
</dbReference>
<dbReference type="InterPro" id="IPR016187">
    <property type="entry name" value="CTDL_fold"/>
</dbReference>
<evidence type="ECO:0000256" key="1">
    <source>
        <dbReference type="SAM" id="Coils"/>
    </source>
</evidence>
<feature type="coiled-coil region" evidence="1">
    <location>
        <begin position="265"/>
        <end position="324"/>
    </location>
</feature>
<proteinExistence type="predicted"/>
<sequence>MNDSRPLLHAIDQLIETHSRMGSQGASALFRAIRALYADDEELKAATPHSDEQVLQKMASLPGVSAGAELSLTALRAELNDALIELYLQGDNPGAVSINSKYAIILQSPASLKTSGSEPRRAFKSSEISFNLPTELQSQFEKQIDTLKNEQQKTNEKMRALLEREAQLEEEKQSLEQETQALRSRYLEQVETLQKNFEVEKRLAEEEMERLKKDVARANEDIQTFQERQTKDLQNYQESSSQLEGNFSRHEIAFQSKFDEMTRLMKRITEDEAKANEKSKSAQARLVARENQIAEAVASARKQLKDISAQFRAVQSDRKKLRERYSKEIEKTKSELERDFSRRSEYHFRRLEEWEDEEDRLNRENESLRIREQSLALEIKGKTDEQFKKRQLELDNLEKQLSKRQKEVLKQERELERDKEGLKLLLKKVRGGKFGPQQIENLFKDQEKVTRRKSKLLKSFETEQAAVRTEFNRKVAELESEKKEAFGKLENAHNSINNEKERLLKMEARLLEREGKELKRLNQEYEELRNSFEVEKIEKEMEMDQQEDALFKDQESLYERQEKILEQEETTAQRIRASEEKIQEMLDEVQDYKQSSLSHQGEVDAFLKDFQKSYEMILESQKESYALFQEKIADAEATARRIASNLQDQEQQSREHSVASEQAFKEKFQQKEQLAEMLEKDLRNKMNEYKSYMKELTLAKENMLEKEESQQREYMESVSQYEDKLLHLGQAFEELSEAFHHEKEKGRIEIKPEDKEDDRKPLEYDTALAKAEWPHAVRDRLGANDAEETPPKVEEYIYKLAEQWTQWTEVPPGTFWMGSKQARAQNPYRETSIPRPLKIMKYPVTNVEFFHFVAETNYKTEAEGSIAAVVLKRNNGNNGYGNATLTEDRSAFWLKPNGSPEALYAKYHHPVTQVTWNDALAYCRWKSEALEKTVRLPTEEEWEYVARNFGQIPSDEFYWELEKASRFCNIEESGIGDTTAVDHFQETDPIGGSFDLFGNVFEWTADTDASRSRSLTYKLARGGSFLTTFSQIAPWRHSAFAMNYGAAFLGFRAVIED</sequence>
<dbReference type="GO" id="GO:0120147">
    <property type="term" value="F:formylglycine-generating oxidase activity"/>
    <property type="evidence" value="ECO:0007669"/>
    <property type="project" value="TreeGrafter"/>
</dbReference>
<dbReference type="Proteomes" id="UP000594464">
    <property type="component" value="Chromosome"/>
</dbReference>